<evidence type="ECO:0000313" key="5">
    <source>
        <dbReference type="Proteomes" id="UP000322997"/>
    </source>
</evidence>
<dbReference type="SUPFAM" id="SSF52540">
    <property type="entry name" value="P-loop containing nucleoside triphosphate hydrolases"/>
    <property type="match status" value="1"/>
</dbReference>
<dbReference type="InterPro" id="IPR051451">
    <property type="entry name" value="PhoH2-like"/>
</dbReference>
<evidence type="ECO:0000256" key="2">
    <source>
        <dbReference type="ARBA" id="ARBA00022840"/>
    </source>
</evidence>
<protein>
    <submittedName>
        <fullName evidence="4">PhoH family protein</fullName>
    </submittedName>
</protein>
<keyword evidence="1" id="KW-0547">Nucleotide-binding</keyword>
<dbReference type="Pfam" id="PF02562">
    <property type="entry name" value="PhoH"/>
    <property type="match status" value="1"/>
</dbReference>
<feature type="domain" description="PhoH-like protein" evidence="3">
    <location>
        <begin position="16"/>
        <end position="203"/>
    </location>
</feature>
<dbReference type="PANTHER" id="PTHR30473">
    <property type="entry name" value="PROTEIN PHOH"/>
    <property type="match status" value="1"/>
</dbReference>
<dbReference type="GO" id="GO:0005829">
    <property type="term" value="C:cytosol"/>
    <property type="evidence" value="ECO:0007669"/>
    <property type="project" value="TreeGrafter"/>
</dbReference>
<comment type="caution">
    <text evidence="4">The sequence shown here is derived from an EMBL/GenBank/DDBJ whole genome shotgun (WGS) entry which is preliminary data.</text>
</comment>
<dbReference type="Gene3D" id="3.40.50.300">
    <property type="entry name" value="P-loop containing nucleotide triphosphate hydrolases"/>
    <property type="match status" value="1"/>
</dbReference>
<sequence>MPLPKDHIFFGYGSKLTNEQKEYVDSIIDNQLTIVNAKAGTGKTTLAVMAAKLLELELVYIFSPVEEKTLGYTPGSVEEKEAKYTVPLRDALLEINEEYDRVIKSEENIDNVKNGNAWVTAMSHVFARGTNIKGDKLVIIDEVQNFSKGELKKVLTRIHDSCKVCLIGHDGQIDLKDPKKSGFIPYLEHFRNEPYAKVCELSVNFRGELAKHADSLTW</sequence>
<dbReference type="PANTHER" id="PTHR30473:SF2">
    <property type="entry name" value="PIN DOMAIN-CONTAINING PROTEIN"/>
    <property type="match status" value="1"/>
</dbReference>
<reference evidence="4 5" key="1">
    <citation type="submission" date="2019-08" db="EMBL/GenBank/DDBJ databases">
        <title>Bacillus genomes from the desert of Cuatro Cienegas, Coahuila.</title>
        <authorList>
            <person name="Olmedo-Alvarez G."/>
        </authorList>
    </citation>
    <scope>NUCLEOTIDE SEQUENCE [LARGE SCALE GENOMIC DNA]</scope>
    <source>
        <strain evidence="4 5">CH108_3D</strain>
    </source>
</reference>
<dbReference type="Proteomes" id="UP000322997">
    <property type="component" value="Unassembled WGS sequence"/>
</dbReference>
<proteinExistence type="predicted"/>
<name>A0A5D4S2P7_9BACI</name>
<evidence type="ECO:0000259" key="3">
    <source>
        <dbReference type="Pfam" id="PF02562"/>
    </source>
</evidence>
<keyword evidence="2" id="KW-0067">ATP-binding</keyword>
<evidence type="ECO:0000313" key="4">
    <source>
        <dbReference type="EMBL" id="TYS56428.1"/>
    </source>
</evidence>
<dbReference type="RefSeq" id="WP_148984461.1">
    <property type="nucleotide sequence ID" value="NZ_JBNILK010000001.1"/>
</dbReference>
<dbReference type="InterPro" id="IPR003714">
    <property type="entry name" value="PhoH"/>
</dbReference>
<organism evidence="4 5">
    <name type="scientific">Rossellomorea marisflavi</name>
    <dbReference type="NCBI Taxonomy" id="189381"/>
    <lineage>
        <taxon>Bacteria</taxon>
        <taxon>Bacillati</taxon>
        <taxon>Bacillota</taxon>
        <taxon>Bacilli</taxon>
        <taxon>Bacillales</taxon>
        <taxon>Bacillaceae</taxon>
        <taxon>Rossellomorea</taxon>
    </lineage>
</organism>
<dbReference type="InterPro" id="IPR027417">
    <property type="entry name" value="P-loop_NTPase"/>
</dbReference>
<evidence type="ECO:0000256" key="1">
    <source>
        <dbReference type="ARBA" id="ARBA00022741"/>
    </source>
</evidence>
<gene>
    <name evidence="4" type="ORF">FZC83_02300</name>
</gene>
<dbReference type="EMBL" id="VTEQ01000001">
    <property type="protein sequence ID" value="TYS56428.1"/>
    <property type="molecule type" value="Genomic_DNA"/>
</dbReference>
<accession>A0A5D4S2P7</accession>
<dbReference type="AlphaFoldDB" id="A0A5D4S2P7"/>
<dbReference type="GO" id="GO:0005524">
    <property type="term" value="F:ATP binding"/>
    <property type="evidence" value="ECO:0007669"/>
    <property type="project" value="UniProtKB-KW"/>
</dbReference>